<protein>
    <submittedName>
        <fullName evidence="2">Type 1 fimbrial protein</fullName>
    </submittedName>
</protein>
<dbReference type="GO" id="GO:0009289">
    <property type="term" value="C:pilus"/>
    <property type="evidence" value="ECO:0007669"/>
    <property type="project" value="InterPro"/>
</dbReference>
<proteinExistence type="predicted"/>
<evidence type="ECO:0000313" key="2">
    <source>
        <dbReference type="EMBL" id="MCF0265742.1"/>
    </source>
</evidence>
<feature type="chain" id="PRO_5036469989" evidence="1">
    <location>
        <begin position="24"/>
        <end position="203"/>
    </location>
</feature>
<dbReference type="SUPFAM" id="SSF49401">
    <property type="entry name" value="Bacterial adhesins"/>
    <property type="match status" value="1"/>
</dbReference>
<dbReference type="InterPro" id="IPR008966">
    <property type="entry name" value="Adhesion_dom_sf"/>
</dbReference>
<dbReference type="AlphaFoldDB" id="A0A8X8GGJ5"/>
<organism evidence="2 3">
    <name type="scientific">Acinetobacter guillouiae</name>
    <name type="common">Acinetobacter genomosp. 11</name>
    <dbReference type="NCBI Taxonomy" id="106649"/>
    <lineage>
        <taxon>Bacteria</taxon>
        <taxon>Pseudomonadati</taxon>
        <taxon>Pseudomonadota</taxon>
        <taxon>Gammaproteobacteria</taxon>
        <taxon>Moraxellales</taxon>
        <taxon>Moraxellaceae</taxon>
        <taxon>Acinetobacter</taxon>
    </lineage>
</organism>
<comment type="caution">
    <text evidence="2">The sequence shown here is derived from an EMBL/GenBank/DDBJ whole genome shotgun (WGS) entry which is preliminary data.</text>
</comment>
<reference evidence="2" key="1">
    <citation type="submission" date="2021-07" db="EMBL/GenBank/DDBJ databases">
        <authorList>
            <person name="Fernandez M."/>
            <person name="Pereira P."/>
            <person name="Torres Tejerizo G.A."/>
            <person name="Gonzalez P."/>
            <person name="Agostini E."/>
        </authorList>
    </citation>
    <scope>NUCLEOTIDE SEQUENCE</scope>
    <source>
        <strain evidence="2">SFC 500-1A</strain>
    </source>
</reference>
<sequence length="203" mass="21420">MKKLTLATLSTLALTLPCTNVFAVDGTITVNGAVTDQTCTLQPYASGGGITSGLKNLTLTLPTLPKSSFTPSSLTSTPYYFGLELTNATGTTNCDAATAQAFKGIHLSVTSPDHLDATDKTLLVNKATDASIANPVFIQFLNGTIPSVPPVDFSALWGAQAKDRPITMGTHSHIYYAVRYASKTGIVDAQTVQATVNYTIHYN</sequence>
<dbReference type="Proteomes" id="UP000887320">
    <property type="component" value="Unassembled WGS sequence"/>
</dbReference>
<dbReference type="Gene3D" id="2.60.40.1090">
    <property type="entry name" value="Fimbrial-type adhesion domain"/>
    <property type="match status" value="1"/>
</dbReference>
<dbReference type="EMBL" id="JAHWXT010000005">
    <property type="protein sequence ID" value="MCF0265742.1"/>
    <property type="molecule type" value="Genomic_DNA"/>
</dbReference>
<keyword evidence="1" id="KW-0732">Signal</keyword>
<dbReference type="InterPro" id="IPR036937">
    <property type="entry name" value="Adhesion_dom_fimbrial_sf"/>
</dbReference>
<gene>
    <name evidence="2" type="ORF">KW868_14940</name>
</gene>
<evidence type="ECO:0000313" key="3">
    <source>
        <dbReference type="Proteomes" id="UP000887320"/>
    </source>
</evidence>
<dbReference type="RefSeq" id="WP_234623799.1">
    <property type="nucleotide sequence ID" value="NZ_JAHWXT010000005.1"/>
</dbReference>
<accession>A0A8X8GGJ5</accession>
<dbReference type="GO" id="GO:0007155">
    <property type="term" value="P:cell adhesion"/>
    <property type="evidence" value="ECO:0007669"/>
    <property type="project" value="InterPro"/>
</dbReference>
<name>A0A8X8GGJ5_ACIGI</name>
<feature type="signal peptide" evidence="1">
    <location>
        <begin position="1"/>
        <end position="23"/>
    </location>
</feature>
<evidence type="ECO:0000256" key="1">
    <source>
        <dbReference type="SAM" id="SignalP"/>
    </source>
</evidence>